<evidence type="ECO:0000256" key="2">
    <source>
        <dbReference type="SAM" id="MobiDB-lite"/>
    </source>
</evidence>
<feature type="compositionally biased region" description="Low complexity" evidence="2">
    <location>
        <begin position="148"/>
        <end position="167"/>
    </location>
</feature>
<keyword evidence="4" id="KW-1185">Reference proteome</keyword>
<reference evidence="3" key="1">
    <citation type="submission" date="2025-08" db="UniProtKB">
        <authorList>
            <consortium name="Ensembl"/>
        </authorList>
    </citation>
    <scope>IDENTIFICATION</scope>
</reference>
<dbReference type="PANTHER" id="PTHR28584:SF1">
    <property type="entry name" value="PROTEIN FAM228B"/>
    <property type="match status" value="1"/>
</dbReference>
<proteinExistence type="inferred from homology"/>
<dbReference type="STRING" id="409849.ENSPMGP00000000818"/>
<evidence type="ECO:0000256" key="1">
    <source>
        <dbReference type="ARBA" id="ARBA00007753"/>
    </source>
</evidence>
<organism evidence="3 4">
    <name type="scientific">Periophthalmus magnuspinnatus</name>
    <dbReference type="NCBI Taxonomy" id="409849"/>
    <lineage>
        <taxon>Eukaryota</taxon>
        <taxon>Metazoa</taxon>
        <taxon>Chordata</taxon>
        <taxon>Craniata</taxon>
        <taxon>Vertebrata</taxon>
        <taxon>Euteleostomi</taxon>
        <taxon>Actinopterygii</taxon>
        <taxon>Neopterygii</taxon>
        <taxon>Teleostei</taxon>
        <taxon>Neoteleostei</taxon>
        <taxon>Acanthomorphata</taxon>
        <taxon>Gobiaria</taxon>
        <taxon>Gobiiformes</taxon>
        <taxon>Gobioidei</taxon>
        <taxon>Gobiidae</taxon>
        <taxon>Oxudercinae</taxon>
        <taxon>Periophthalmus</taxon>
    </lineage>
</organism>
<evidence type="ECO:0000313" key="4">
    <source>
        <dbReference type="Proteomes" id="UP000261520"/>
    </source>
</evidence>
<dbReference type="Ensembl" id="ENSPMGT00000000862.1">
    <property type="protein sequence ID" value="ENSPMGP00000000818.1"/>
    <property type="gene ID" value="ENSPMGG00000000761.1"/>
</dbReference>
<name>A0A3B3Z8A2_9GOBI</name>
<comment type="similarity">
    <text evidence="1">Belongs to the FAM228 family.</text>
</comment>
<dbReference type="InterPro" id="IPR040046">
    <property type="entry name" value="FAM228"/>
</dbReference>
<protein>
    <submittedName>
        <fullName evidence="3">Uncharacterized protein</fullName>
    </submittedName>
</protein>
<dbReference type="AlphaFoldDB" id="A0A3B3Z8A2"/>
<accession>A0A3B3Z8A2</accession>
<feature type="region of interest" description="Disordered" evidence="2">
    <location>
        <begin position="148"/>
        <end position="172"/>
    </location>
</feature>
<dbReference type="Proteomes" id="UP000261520">
    <property type="component" value="Unplaced"/>
</dbReference>
<dbReference type="PANTHER" id="PTHR28584">
    <property type="entry name" value="FAMILY WITH SEQUENCE SIMILARITY 228 MEMBER A"/>
    <property type="match status" value="1"/>
</dbReference>
<sequence length="193" mass="22628">PSPVAPQDALCKALVLFRQTMEDVLNLHDTAQLRRRELLHKHWTERLWLPLQKHLNQRVSSYGAIDIKRRQGLYSQYLQHYNSKGYVFLDTYNPKEYDPFLCHLKRSHYVKVTFLKFWSYLRCSGMYSRQEDKLPHYFQSSLVSNSPVTPGTPLGTPSSYSPSTSTKTPEKKAVRKALSRYPLYRLSDCVRDL</sequence>
<evidence type="ECO:0000313" key="3">
    <source>
        <dbReference type="Ensembl" id="ENSPMGP00000000818.1"/>
    </source>
</evidence>
<reference evidence="3" key="2">
    <citation type="submission" date="2025-09" db="UniProtKB">
        <authorList>
            <consortium name="Ensembl"/>
        </authorList>
    </citation>
    <scope>IDENTIFICATION</scope>
</reference>